<accession>A0ABS2P418</accession>
<organism evidence="2 3">
    <name type="scientific">Sutcliffiella tianshenii</name>
    <dbReference type="NCBI Taxonomy" id="1463404"/>
    <lineage>
        <taxon>Bacteria</taxon>
        <taxon>Bacillati</taxon>
        <taxon>Bacillota</taxon>
        <taxon>Bacilli</taxon>
        <taxon>Bacillales</taxon>
        <taxon>Bacillaceae</taxon>
        <taxon>Sutcliffiella</taxon>
    </lineage>
</organism>
<name>A0ABS2P418_9BACI</name>
<comment type="caution">
    <text evidence="2">The sequence shown here is derived from an EMBL/GenBank/DDBJ whole genome shotgun (WGS) entry which is preliminary data.</text>
</comment>
<proteinExistence type="predicted"/>
<evidence type="ECO:0000256" key="1">
    <source>
        <dbReference type="SAM" id="Phobius"/>
    </source>
</evidence>
<feature type="transmembrane region" description="Helical" evidence="1">
    <location>
        <begin position="12"/>
        <end position="38"/>
    </location>
</feature>
<evidence type="ECO:0000313" key="3">
    <source>
        <dbReference type="Proteomes" id="UP000737402"/>
    </source>
</evidence>
<dbReference type="Proteomes" id="UP000737402">
    <property type="component" value="Unassembled WGS sequence"/>
</dbReference>
<keyword evidence="1" id="KW-1133">Transmembrane helix</keyword>
<keyword evidence="1" id="KW-0472">Membrane</keyword>
<dbReference type="EMBL" id="JAFBED010000009">
    <property type="protein sequence ID" value="MBM7621606.1"/>
    <property type="molecule type" value="Genomic_DNA"/>
</dbReference>
<keyword evidence="3" id="KW-1185">Reference proteome</keyword>
<protein>
    <submittedName>
        <fullName evidence="2">Co/Zn/Cd cation transporter (Cation efflux family)</fullName>
    </submittedName>
</protein>
<dbReference type="RefSeq" id="WP_204418389.1">
    <property type="nucleotide sequence ID" value="NZ_JAFBED010000009.1"/>
</dbReference>
<sequence>MKALYRASGCLVVLGNLFTGIVFAVIGLITAITTYHFFLIEFKPLYALFFLFLTVVSLAVCYFSFRHPKEE</sequence>
<reference evidence="2 3" key="1">
    <citation type="submission" date="2021-01" db="EMBL/GenBank/DDBJ databases">
        <title>Genomic Encyclopedia of Type Strains, Phase IV (KMG-IV): sequencing the most valuable type-strain genomes for metagenomic binning, comparative biology and taxonomic classification.</title>
        <authorList>
            <person name="Goeker M."/>
        </authorList>
    </citation>
    <scope>NUCLEOTIDE SEQUENCE [LARGE SCALE GENOMIC DNA]</scope>
    <source>
        <strain evidence="2 3">DSM 25879</strain>
    </source>
</reference>
<gene>
    <name evidence="2" type="ORF">JOC95_003495</name>
</gene>
<evidence type="ECO:0000313" key="2">
    <source>
        <dbReference type="EMBL" id="MBM7621606.1"/>
    </source>
</evidence>
<keyword evidence="1" id="KW-0812">Transmembrane</keyword>
<feature type="transmembrane region" description="Helical" evidence="1">
    <location>
        <begin position="44"/>
        <end position="65"/>
    </location>
</feature>